<name>A0AB38PDG2_STAHA</name>
<dbReference type="CDD" id="cd06533">
    <property type="entry name" value="Glyco_transf_WecG_TagA"/>
    <property type="match status" value="1"/>
</dbReference>
<dbReference type="HAMAP" id="MF_02070">
    <property type="entry name" value="TagA_TarA"/>
    <property type="match status" value="1"/>
</dbReference>
<dbReference type="GO" id="GO:0019350">
    <property type="term" value="P:teichoic acid biosynthetic process"/>
    <property type="evidence" value="ECO:0007669"/>
    <property type="project" value="UniProtKB-UniRule"/>
</dbReference>
<dbReference type="AlphaFoldDB" id="A0AB38PDG2"/>
<gene>
    <name evidence="7" type="ORF">FNL11_06055</name>
</gene>
<dbReference type="EC" id="2.4.1.187" evidence="6"/>
<evidence type="ECO:0000313" key="7">
    <source>
        <dbReference type="EMBL" id="TRL77635.1"/>
    </source>
</evidence>
<dbReference type="PANTHER" id="PTHR34136:SF1">
    <property type="entry name" value="UDP-N-ACETYL-D-MANNOSAMINURONIC ACID TRANSFERASE"/>
    <property type="match status" value="1"/>
</dbReference>
<evidence type="ECO:0000256" key="6">
    <source>
        <dbReference type="HAMAP-Rule" id="MF_02070"/>
    </source>
</evidence>
<comment type="catalytic activity">
    <reaction evidence="6">
        <text>UDP-N-acetyl-alpha-D-mannosamine + N-acetyl-alpha-D-glucosaminyl-di-trans,octa-cis-undecaprenyl diphosphate = N-acetyl-beta-D-mannosaminyl-(1-&gt;4)-N-acetyl-alpha-D-glucosaminyl di-trans,octa-cis-undecaprenyl diphosphate + UDP + H(+)</text>
        <dbReference type="Rhea" id="RHEA:16053"/>
        <dbReference type="ChEBI" id="CHEBI:15378"/>
        <dbReference type="ChEBI" id="CHEBI:58223"/>
        <dbReference type="ChEBI" id="CHEBI:62959"/>
        <dbReference type="ChEBI" id="CHEBI:68623"/>
        <dbReference type="ChEBI" id="CHEBI:132210"/>
        <dbReference type="EC" id="2.4.1.187"/>
    </reaction>
</comment>
<dbReference type="Proteomes" id="UP000316594">
    <property type="component" value="Unassembled WGS sequence"/>
</dbReference>
<organism evidence="7 8">
    <name type="scientific">Staphylococcus haemolyticus</name>
    <dbReference type="NCBI Taxonomy" id="1283"/>
    <lineage>
        <taxon>Bacteria</taxon>
        <taxon>Bacillati</taxon>
        <taxon>Bacillota</taxon>
        <taxon>Bacilli</taxon>
        <taxon>Bacillales</taxon>
        <taxon>Staphylococcaceae</taxon>
        <taxon>Staphylococcus</taxon>
    </lineage>
</organism>
<keyword evidence="4 6" id="KW-0777">Teichoic acid biosynthesis</keyword>
<dbReference type="InterPro" id="IPR053391">
    <property type="entry name" value="TAB_Glycosyltransferase"/>
</dbReference>
<proteinExistence type="inferred from homology"/>
<comment type="function">
    <text evidence="6">Catalyzes the conversion of GlcNAc-PP-undecaprenol into ManNAc-GlcNAc-PP-undecaprenol, the first committed lipid intermediate in the de novo synthesis of teichoic acid.</text>
</comment>
<dbReference type="InterPro" id="IPR004629">
    <property type="entry name" value="WecG_TagA_CpsF"/>
</dbReference>
<dbReference type="Pfam" id="PF03808">
    <property type="entry name" value="Glyco_tran_WecG"/>
    <property type="match status" value="1"/>
</dbReference>
<comment type="pathway">
    <text evidence="1">Cell wall biogenesis; poly(ribitol phosphate) teichoic acid biosynthesis.</text>
</comment>
<evidence type="ECO:0000256" key="5">
    <source>
        <dbReference type="ARBA" id="ARBA00023316"/>
    </source>
</evidence>
<dbReference type="GO" id="GO:0071555">
    <property type="term" value="P:cell wall organization"/>
    <property type="evidence" value="ECO:0007669"/>
    <property type="project" value="UniProtKB-KW"/>
</dbReference>
<dbReference type="NCBIfam" id="NF041710">
    <property type="entry name" value="UDPacetylman_taseTarA"/>
    <property type="match status" value="1"/>
</dbReference>
<evidence type="ECO:0000256" key="2">
    <source>
        <dbReference type="ARBA" id="ARBA00022676"/>
    </source>
</evidence>
<dbReference type="PANTHER" id="PTHR34136">
    <property type="match status" value="1"/>
</dbReference>
<comment type="similarity">
    <text evidence="6">Belongs to the glycosyltransferase 26 family. TagA/TarA subfamily.</text>
</comment>
<protein>
    <recommendedName>
        <fullName evidence="6">N-acetylglucosaminyldiphosphoundecaprenol N-acetyl-beta-D-mannosaminyltransferase</fullName>
        <ecNumber evidence="6">2.4.1.187</ecNumber>
    </recommendedName>
    <alternativeName>
        <fullName evidence="6">N-acetylmannosaminyltransferase</fullName>
    </alternativeName>
    <alternativeName>
        <fullName evidence="6">UDP-N-acetylmannosamine transferase</fullName>
    </alternativeName>
    <alternativeName>
        <fullName evidence="6">UDP-N-acetylmannosamine:N-acetylglucosaminyl pyrophosphorylundecaprenol N-acetylmannosaminyltransferase</fullName>
    </alternativeName>
</protein>
<comment type="pathway">
    <text evidence="6">Cell wall biogenesis; teichoic acid biosynthesis.</text>
</comment>
<sequence length="253" mass="29673">MHNQKETTNKVDILGVQFDNVTMIEMIEYVKSFFAQDAKDNLFIVTANPEIVDYATEHVSYKQLINSADYVVPDGTGVIKASNRLKTPLKRRVPGIELMDHCLKIAHTNYQKVYLLGAKSEVIELACDNLRHKYPQAEFDYHHGYINLNDETVIKRIQRFNPDYIFVGMGFPKQEEWIQKYRHIFNQTVLMGVGGSFEIFSGTKKRAPKLFIKLNIEWVYRLLIDWKRIGRLSSIPKFMFKVFKVERKMKKKK</sequence>
<keyword evidence="2 6" id="KW-0328">Glycosyltransferase</keyword>
<evidence type="ECO:0000313" key="8">
    <source>
        <dbReference type="Proteomes" id="UP000316594"/>
    </source>
</evidence>
<evidence type="ECO:0000256" key="4">
    <source>
        <dbReference type="ARBA" id="ARBA00022944"/>
    </source>
</evidence>
<dbReference type="EMBL" id="VJMP01000004">
    <property type="protein sequence ID" value="TRL77635.1"/>
    <property type="molecule type" value="Genomic_DNA"/>
</dbReference>
<reference evidence="7 8" key="1">
    <citation type="submission" date="2019-07" db="EMBL/GenBank/DDBJ databases">
        <title>Genome Sequencing and Assembly of Staphylococcus haemolyticus SDA2.</title>
        <authorList>
            <person name="Emmons C.B."/>
            <person name="Park C."/>
            <person name="Sevigny J.L."/>
            <person name="Andam C."/>
        </authorList>
    </citation>
    <scope>NUCLEOTIDE SEQUENCE [LARGE SCALE GENOMIC DNA]</scope>
    <source>
        <strain evidence="7 8">SDA2</strain>
    </source>
</reference>
<keyword evidence="5 6" id="KW-0961">Cell wall biogenesis/degradation</keyword>
<dbReference type="InterPro" id="IPR034714">
    <property type="entry name" value="TagA_TarA"/>
</dbReference>
<comment type="caution">
    <text evidence="7">The sequence shown here is derived from an EMBL/GenBank/DDBJ whole genome shotgun (WGS) entry which is preliminary data.</text>
</comment>
<dbReference type="RefSeq" id="WP_107611943.1">
    <property type="nucleotide sequence ID" value="NZ_CP142094.1"/>
</dbReference>
<accession>A0AB38PDG2</accession>
<evidence type="ECO:0000256" key="1">
    <source>
        <dbReference type="ARBA" id="ARBA00004837"/>
    </source>
</evidence>
<dbReference type="GO" id="GO:0047244">
    <property type="term" value="F:N-acetylglucosaminyldiphosphoundecaprenol N-acetyl-beta-D-mannosaminyltransferase activity"/>
    <property type="evidence" value="ECO:0007669"/>
    <property type="project" value="UniProtKB-UniRule"/>
</dbReference>
<dbReference type="NCBIfam" id="TIGR00696">
    <property type="entry name" value="wecG_tagA_cpsF"/>
    <property type="match status" value="1"/>
</dbReference>
<evidence type="ECO:0000256" key="3">
    <source>
        <dbReference type="ARBA" id="ARBA00022679"/>
    </source>
</evidence>
<keyword evidence="3 6" id="KW-0808">Transferase</keyword>